<dbReference type="FunFam" id="3.30.70.2740:FF:000001">
    <property type="entry name" value="D-lactate dehydrogenase mitochondrial"/>
    <property type="match status" value="1"/>
</dbReference>
<dbReference type="InterPro" id="IPR016166">
    <property type="entry name" value="FAD-bd_PCMH"/>
</dbReference>
<dbReference type="Gene3D" id="1.10.45.10">
    <property type="entry name" value="Vanillyl-alcohol Oxidase, Chain A, domain 4"/>
    <property type="match status" value="1"/>
</dbReference>
<name>A0A4R2IAI6_9ACTN</name>
<dbReference type="Pfam" id="PF01565">
    <property type="entry name" value="FAD_binding_4"/>
    <property type="match status" value="1"/>
</dbReference>
<reference evidence="7 8" key="1">
    <citation type="journal article" date="2015" name="Stand. Genomic Sci.">
        <title>Genomic Encyclopedia of Bacterial and Archaeal Type Strains, Phase III: the genomes of soil and plant-associated and newly described type strains.</title>
        <authorList>
            <person name="Whitman W.B."/>
            <person name="Woyke T."/>
            <person name="Klenk H.P."/>
            <person name="Zhou Y."/>
            <person name="Lilburn T.G."/>
            <person name="Beck B.J."/>
            <person name="De Vos P."/>
            <person name="Vandamme P."/>
            <person name="Eisen J.A."/>
            <person name="Garrity G."/>
            <person name="Hugenholtz P."/>
            <person name="Kyrpides N.C."/>
        </authorList>
    </citation>
    <scope>NUCLEOTIDE SEQUENCE [LARGE SCALE GENOMIC DNA]</scope>
    <source>
        <strain evidence="7 8">VKM Ac-2541</strain>
    </source>
</reference>
<dbReference type="Pfam" id="PF02913">
    <property type="entry name" value="FAD-oxidase_C"/>
    <property type="match status" value="1"/>
</dbReference>
<dbReference type="Proteomes" id="UP000295573">
    <property type="component" value="Unassembled WGS sequence"/>
</dbReference>
<comment type="cofactor">
    <cofactor evidence="1">
        <name>FAD</name>
        <dbReference type="ChEBI" id="CHEBI:57692"/>
    </cofactor>
</comment>
<dbReference type="InterPro" id="IPR004113">
    <property type="entry name" value="FAD-bd_oxidored_4_C"/>
</dbReference>
<dbReference type="FunFam" id="1.10.45.10:FF:000001">
    <property type="entry name" value="D-lactate dehydrogenase mitochondrial"/>
    <property type="match status" value="1"/>
</dbReference>
<evidence type="ECO:0000313" key="8">
    <source>
        <dbReference type="Proteomes" id="UP000295573"/>
    </source>
</evidence>
<dbReference type="InterPro" id="IPR016169">
    <property type="entry name" value="FAD-bd_PCMH_sub2"/>
</dbReference>
<comment type="caution">
    <text evidence="7">The sequence shown here is derived from an EMBL/GenBank/DDBJ whole genome shotgun (WGS) entry which is preliminary data.</text>
</comment>
<evidence type="ECO:0000313" key="7">
    <source>
        <dbReference type="EMBL" id="TCO41484.1"/>
    </source>
</evidence>
<comment type="similarity">
    <text evidence="2">Belongs to the FAD-binding oxidoreductase/transferase type 4 family.</text>
</comment>
<dbReference type="OrthoDB" id="9811557at2"/>
<dbReference type="GO" id="GO:0016491">
    <property type="term" value="F:oxidoreductase activity"/>
    <property type="evidence" value="ECO:0007669"/>
    <property type="project" value="UniProtKB-KW"/>
</dbReference>
<dbReference type="InterPro" id="IPR016171">
    <property type="entry name" value="Vanillyl_alc_oxidase_C-sub2"/>
</dbReference>
<evidence type="ECO:0000256" key="5">
    <source>
        <dbReference type="ARBA" id="ARBA00023002"/>
    </source>
</evidence>
<keyword evidence="8" id="KW-1185">Reference proteome</keyword>
<dbReference type="InterPro" id="IPR006094">
    <property type="entry name" value="Oxid_FAD_bind_N"/>
</dbReference>
<dbReference type="GO" id="GO:0071949">
    <property type="term" value="F:FAD binding"/>
    <property type="evidence" value="ECO:0007669"/>
    <property type="project" value="InterPro"/>
</dbReference>
<dbReference type="AlphaFoldDB" id="A0A4R2IAI6"/>
<evidence type="ECO:0000256" key="4">
    <source>
        <dbReference type="ARBA" id="ARBA00022827"/>
    </source>
</evidence>
<dbReference type="Gene3D" id="3.30.70.2740">
    <property type="match status" value="1"/>
</dbReference>
<accession>A0A4R2IAI6</accession>
<proteinExistence type="inferred from homology"/>
<dbReference type="Gene3D" id="3.30.465.10">
    <property type="match status" value="1"/>
</dbReference>
<evidence type="ECO:0000256" key="1">
    <source>
        <dbReference type="ARBA" id="ARBA00001974"/>
    </source>
</evidence>
<evidence type="ECO:0000259" key="6">
    <source>
        <dbReference type="PROSITE" id="PS51387"/>
    </source>
</evidence>
<dbReference type="PANTHER" id="PTHR42934">
    <property type="entry name" value="GLYCOLATE OXIDASE SUBUNIT GLCD"/>
    <property type="match status" value="1"/>
</dbReference>
<keyword evidence="4" id="KW-0274">FAD</keyword>
<organism evidence="7 8">
    <name type="scientific">Kribbella antiqua</name>
    <dbReference type="NCBI Taxonomy" id="2512217"/>
    <lineage>
        <taxon>Bacteria</taxon>
        <taxon>Bacillati</taxon>
        <taxon>Actinomycetota</taxon>
        <taxon>Actinomycetes</taxon>
        <taxon>Propionibacteriales</taxon>
        <taxon>Kribbellaceae</taxon>
        <taxon>Kribbella</taxon>
    </lineage>
</organism>
<gene>
    <name evidence="7" type="ORF">EV646_11525</name>
</gene>
<dbReference type="SUPFAM" id="SSF55103">
    <property type="entry name" value="FAD-linked oxidases, C-terminal domain"/>
    <property type="match status" value="1"/>
</dbReference>
<sequence>MTSSDPLVARLRAALGDKAVLDDPDVLDAHRNDHATFCTAGVPRVLVRPSSTAEVAEVLKAAGAFGVPVVTQGARTGLSGAANAIDGCLLLSTARLDRILEVSVEDQVAVVQPGVVNAELSRAVLAKGLFYPPDPSSWEMSTVGGNIATNAGGLCCVKYGVTSDFVRGLEVVLASGEVVRTGRRSAKGVAGYDLTRLIVGSEGTLGVVTEATLALRPAPEAALTAAATFLSIEDGIAAAAAVMEAGLQPSLMEFLDGPTARAIQDYRDMGLPADIGSLLIAQSDRGPRAAEDVARIAAICSEHGAVEVAEASDAEESRMLLEARRLVNPALEPLGTTLVDDVAVPRSKLVALLRGIAEIGTKYDVLICCPGHVGDGNMHPTVVFDRNDAAAEARALEAFGAVMELGLSLGGTITGEHGIGTLKARWLEQELGPVGLDLQRRIKQAFDPGNLLNPGKVLQPF</sequence>
<dbReference type="PROSITE" id="PS51387">
    <property type="entry name" value="FAD_PCMH"/>
    <property type="match status" value="1"/>
</dbReference>
<feature type="domain" description="FAD-binding PCMH-type" evidence="6">
    <location>
        <begin position="39"/>
        <end position="218"/>
    </location>
</feature>
<dbReference type="EMBL" id="SLWR01000015">
    <property type="protein sequence ID" value="TCO41484.1"/>
    <property type="molecule type" value="Genomic_DNA"/>
</dbReference>
<dbReference type="PANTHER" id="PTHR42934:SF2">
    <property type="entry name" value="GLYCOLATE OXIDASE SUBUNIT GLCD"/>
    <property type="match status" value="1"/>
</dbReference>
<dbReference type="InterPro" id="IPR036318">
    <property type="entry name" value="FAD-bd_PCMH-like_sf"/>
</dbReference>
<evidence type="ECO:0000256" key="2">
    <source>
        <dbReference type="ARBA" id="ARBA00008000"/>
    </source>
</evidence>
<dbReference type="RefSeq" id="WP_132155959.1">
    <property type="nucleotide sequence ID" value="NZ_SLWR01000015.1"/>
</dbReference>
<protein>
    <submittedName>
        <fullName evidence="7">Glycolate oxidase</fullName>
    </submittedName>
</protein>
<keyword evidence="3" id="KW-0285">Flavoprotein</keyword>
<keyword evidence="5" id="KW-0560">Oxidoreductase</keyword>
<evidence type="ECO:0000256" key="3">
    <source>
        <dbReference type="ARBA" id="ARBA00022630"/>
    </source>
</evidence>
<dbReference type="InterPro" id="IPR051914">
    <property type="entry name" value="FAD-linked_OxidoTrans_Type4"/>
</dbReference>
<dbReference type="SUPFAM" id="SSF56176">
    <property type="entry name" value="FAD-binding/transporter-associated domain-like"/>
    <property type="match status" value="1"/>
</dbReference>
<dbReference type="InterPro" id="IPR016164">
    <property type="entry name" value="FAD-linked_Oxase-like_C"/>
</dbReference>